<protein>
    <submittedName>
        <fullName evidence="1">Uncharacterized protein</fullName>
    </submittedName>
</protein>
<evidence type="ECO:0000313" key="1">
    <source>
        <dbReference type="EMBL" id="MFC3615069.1"/>
    </source>
</evidence>
<proteinExistence type="predicted"/>
<dbReference type="RefSeq" id="WP_386736339.1">
    <property type="nucleotide sequence ID" value="NZ_JBHRXI010000016.1"/>
</dbReference>
<organism evidence="1 2">
    <name type="scientific">Lutimaribacter marinistellae</name>
    <dbReference type="NCBI Taxonomy" id="1820329"/>
    <lineage>
        <taxon>Bacteria</taxon>
        <taxon>Pseudomonadati</taxon>
        <taxon>Pseudomonadota</taxon>
        <taxon>Alphaproteobacteria</taxon>
        <taxon>Rhodobacterales</taxon>
        <taxon>Roseobacteraceae</taxon>
        <taxon>Lutimaribacter</taxon>
    </lineage>
</organism>
<dbReference type="EMBL" id="JBHRXI010000016">
    <property type="protein sequence ID" value="MFC3615069.1"/>
    <property type="molecule type" value="Genomic_DNA"/>
</dbReference>
<name>A0ABV7TKR0_9RHOB</name>
<comment type="caution">
    <text evidence="1">The sequence shown here is derived from an EMBL/GenBank/DDBJ whole genome shotgun (WGS) entry which is preliminary data.</text>
</comment>
<dbReference type="Proteomes" id="UP001595629">
    <property type="component" value="Unassembled WGS sequence"/>
</dbReference>
<evidence type="ECO:0000313" key="2">
    <source>
        <dbReference type="Proteomes" id="UP001595629"/>
    </source>
</evidence>
<accession>A0ABV7TKR0</accession>
<sequence length="142" mass="16070">MNGFETPLSHKARMDHLRWQAVFRVAELLRQGVVGSRREAFEVVNEEFAEMVTANPGAFTDNRGRGKLVDKALTGSLWGNKHLERGCIEFDRRRAFSVELFGLDRNNDLGAGLDDAREGGNRSSVLVAEWSKRRCKNPKRNP</sequence>
<gene>
    <name evidence="1" type="ORF">ACFORG_14975</name>
</gene>
<reference evidence="2" key="1">
    <citation type="journal article" date="2019" name="Int. J. Syst. Evol. Microbiol.">
        <title>The Global Catalogue of Microorganisms (GCM) 10K type strain sequencing project: providing services to taxonomists for standard genome sequencing and annotation.</title>
        <authorList>
            <consortium name="The Broad Institute Genomics Platform"/>
            <consortium name="The Broad Institute Genome Sequencing Center for Infectious Disease"/>
            <person name="Wu L."/>
            <person name="Ma J."/>
        </authorList>
    </citation>
    <scope>NUCLEOTIDE SEQUENCE [LARGE SCALE GENOMIC DNA]</scope>
    <source>
        <strain evidence="2">KCTC 42911</strain>
    </source>
</reference>
<keyword evidence="2" id="KW-1185">Reference proteome</keyword>